<dbReference type="EMBL" id="DS022302">
    <property type="protein sequence ID" value="OAJ38947.1"/>
    <property type="molecule type" value="Genomic_DNA"/>
</dbReference>
<feature type="compositionally biased region" description="Low complexity" evidence="5">
    <location>
        <begin position="288"/>
        <end position="298"/>
    </location>
</feature>
<dbReference type="PANTHER" id="PTHR13408">
    <property type="entry name" value="DNA-DIRECTED RNA POLYMERASE III"/>
    <property type="match status" value="1"/>
</dbReference>
<dbReference type="eggNOG" id="KOG3122">
    <property type="taxonomic scope" value="Eukaryota"/>
</dbReference>
<reference evidence="6 7" key="2">
    <citation type="submission" date="2016-05" db="EMBL/GenBank/DDBJ databases">
        <title>Lineage-specific infection strategies underlie the spectrum of fungal disease in amphibians.</title>
        <authorList>
            <person name="Cuomo C.A."/>
            <person name="Farrer R.A."/>
            <person name="James T."/>
            <person name="Longcore J."/>
            <person name="Birren B."/>
        </authorList>
    </citation>
    <scope>NUCLEOTIDE SEQUENCE [LARGE SCALE GENOMIC DNA]</scope>
    <source>
        <strain evidence="6 7">JEL423</strain>
    </source>
</reference>
<dbReference type="AlphaFoldDB" id="A0A177WFP6"/>
<dbReference type="GO" id="GO:0042797">
    <property type="term" value="P:tRNA transcription by RNA polymerase III"/>
    <property type="evidence" value="ECO:0007669"/>
    <property type="project" value="TreeGrafter"/>
</dbReference>
<reference evidence="6 7" key="1">
    <citation type="submission" date="2006-10" db="EMBL/GenBank/DDBJ databases">
        <title>The Genome Sequence of Batrachochytrium dendrobatidis JEL423.</title>
        <authorList>
            <consortium name="The Broad Institute Genome Sequencing Platform"/>
            <person name="Birren B."/>
            <person name="Lander E."/>
            <person name="Galagan J."/>
            <person name="Cuomo C."/>
            <person name="Devon K."/>
            <person name="Jaffe D."/>
            <person name="Butler J."/>
            <person name="Alvarez P."/>
            <person name="Gnerre S."/>
            <person name="Grabherr M."/>
            <person name="Kleber M."/>
            <person name="Mauceli E."/>
            <person name="Brockman W."/>
            <person name="Young S."/>
            <person name="LaButti K."/>
            <person name="Sykes S."/>
            <person name="DeCaprio D."/>
            <person name="Crawford M."/>
            <person name="Koehrsen M."/>
            <person name="Engels R."/>
            <person name="Montgomery P."/>
            <person name="Pearson M."/>
            <person name="Howarth C."/>
            <person name="Larson L."/>
            <person name="White J."/>
            <person name="O'Leary S."/>
            <person name="Kodira C."/>
            <person name="Zeng Q."/>
            <person name="Yandava C."/>
            <person name="Alvarado L."/>
            <person name="Longcore J."/>
            <person name="James T."/>
        </authorList>
    </citation>
    <scope>NUCLEOTIDE SEQUENCE [LARGE SCALE GENOMIC DNA]</scope>
    <source>
        <strain evidence="6 7">JEL423</strain>
    </source>
</reference>
<dbReference type="Pfam" id="PF05132">
    <property type="entry name" value="RNA_pol_Rpc4"/>
    <property type="match status" value="1"/>
</dbReference>
<dbReference type="GO" id="GO:0005666">
    <property type="term" value="C:RNA polymerase III complex"/>
    <property type="evidence" value="ECO:0007669"/>
    <property type="project" value="InterPro"/>
</dbReference>
<evidence type="ECO:0000256" key="5">
    <source>
        <dbReference type="SAM" id="MobiDB-lite"/>
    </source>
</evidence>
<organism evidence="6 7">
    <name type="scientific">Batrachochytrium dendrobatidis (strain JEL423)</name>
    <dbReference type="NCBI Taxonomy" id="403673"/>
    <lineage>
        <taxon>Eukaryota</taxon>
        <taxon>Fungi</taxon>
        <taxon>Fungi incertae sedis</taxon>
        <taxon>Chytridiomycota</taxon>
        <taxon>Chytridiomycota incertae sedis</taxon>
        <taxon>Chytridiomycetes</taxon>
        <taxon>Rhizophydiales</taxon>
        <taxon>Rhizophydiales incertae sedis</taxon>
        <taxon>Batrachochytrium</taxon>
    </lineage>
</organism>
<evidence type="ECO:0000256" key="3">
    <source>
        <dbReference type="ARBA" id="ARBA00023163"/>
    </source>
</evidence>
<dbReference type="VEuPathDB" id="FungiDB:BDEG_22837"/>
<dbReference type="OrthoDB" id="5836119at2759"/>
<evidence type="ECO:0000256" key="4">
    <source>
        <dbReference type="ARBA" id="ARBA00023242"/>
    </source>
</evidence>
<dbReference type="InterPro" id="IPR007811">
    <property type="entry name" value="RPC4"/>
</dbReference>
<evidence type="ECO:0008006" key="8">
    <source>
        <dbReference type="Google" id="ProtNLM"/>
    </source>
</evidence>
<dbReference type="STRING" id="403673.A0A177WFP6"/>
<dbReference type="PANTHER" id="PTHR13408:SF0">
    <property type="entry name" value="DNA-DIRECTED RNA POLYMERASE III SUBUNIT RPC4"/>
    <property type="match status" value="1"/>
</dbReference>
<name>A0A177WFP6_BATDL</name>
<feature type="region of interest" description="Disordered" evidence="5">
    <location>
        <begin position="1"/>
        <end position="127"/>
    </location>
</feature>
<evidence type="ECO:0000313" key="7">
    <source>
        <dbReference type="Proteomes" id="UP000077115"/>
    </source>
</evidence>
<comment type="subcellular location">
    <subcellularLocation>
        <location evidence="1">Nucleus</location>
    </subcellularLocation>
</comment>
<evidence type="ECO:0000256" key="2">
    <source>
        <dbReference type="ARBA" id="ARBA00022478"/>
    </source>
</evidence>
<keyword evidence="2" id="KW-0240">DNA-directed RNA polymerase</keyword>
<proteinExistence type="predicted"/>
<accession>A0A177WFP6</accession>
<evidence type="ECO:0000313" key="6">
    <source>
        <dbReference type="EMBL" id="OAJ38947.1"/>
    </source>
</evidence>
<gene>
    <name evidence="6" type="ORF">BDEG_22837</name>
</gene>
<feature type="compositionally biased region" description="Polar residues" evidence="5">
    <location>
        <begin position="32"/>
        <end position="51"/>
    </location>
</feature>
<dbReference type="Proteomes" id="UP000077115">
    <property type="component" value="Unassembled WGS sequence"/>
</dbReference>
<keyword evidence="3" id="KW-0804">Transcription</keyword>
<feature type="region of interest" description="Disordered" evidence="5">
    <location>
        <begin position="275"/>
        <end position="305"/>
    </location>
</feature>
<evidence type="ECO:0000256" key="1">
    <source>
        <dbReference type="ARBA" id="ARBA00004123"/>
    </source>
</evidence>
<feature type="compositionally biased region" description="Polar residues" evidence="5">
    <location>
        <begin position="275"/>
        <end position="287"/>
    </location>
</feature>
<protein>
    <recommendedName>
        <fullName evidence="8">DNA-directed RNA polymerase III subunit RPC4</fullName>
    </recommendedName>
</protein>
<keyword evidence="4" id="KW-0539">Nucleus</keyword>
<sequence length="335" mass="36371">MTEGDQPRKPQTAGSKAERLASIKTPRIPIASGSSVSGDASTNPPSGSTDSKPAGPKFAPTIPVRRNKKEAPKPEIPQDNSSKRGRGRGRGQDGVGRGRGRGRGRLEAEVTASGPFALGPAQRGAIQAPRRMGDFTATIKHETEDMLFDDAIEDGQDSSVVFSGDIFSPLTIDHNKNLRRIFKSERSAQEHVARSKLNSEHVDDDILTIEDPLSTPMELDENEDENENVEYTVDGEVEDNIKSELAIGDLLFFQFPLMLPKMADEDATTTTVEGDAFASNSRSESARSQPSTQTQSQPKHQFAGKAGQFIVRKSGRTTLMIGGVEFEVMLTSRVF</sequence>
<dbReference type="GO" id="GO:0003677">
    <property type="term" value="F:DNA binding"/>
    <property type="evidence" value="ECO:0007669"/>
    <property type="project" value="InterPro"/>
</dbReference>